<feature type="chain" id="PRO_5042217176" description="Flavin-containing monooxygenase" evidence="1">
    <location>
        <begin position="34"/>
        <end position="97"/>
    </location>
</feature>
<dbReference type="SUPFAM" id="SSF51905">
    <property type="entry name" value="FAD/NAD(P)-binding domain"/>
    <property type="match status" value="1"/>
</dbReference>
<feature type="signal peptide" evidence="1">
    <location>
        <begin position="1"/>
        <end position="33"/>
    </location>
</feature>
<evidence type="ECO:0008006" key="4">
    <source>
        <dbReference type="Google" id="ProtNLM"/>
    </source>
</evidence>
<dbReference type="AlphaFoldDB" id="A0AAD4M9A7"/>
<protein>
    <recommendedName>
        <fullName evidence="4">Flavin-containing monooxygenase</fullName>
    </recommendedName>
</protein>
<keyword evidence="3" id="KW-1185">Reference proteome</keyword>
<organism evidence="2 3">
    <name type="scientific">Multifurca ochricompacta</name>
    <dbReference type="NCBI Taxonomy" id="376703"/>
    <lineage>
        <taxon>Eukaryota</taxon>
        <taxon>Fungi</taxon>
        <taxon>Dikarya</taxon>
        <taxon>Basidiomycota</taxon>
        <taxon>Agaricomycotina</taxon>
        <taxon>Agaricomycetes</taxon>
        <taxon>Russulales</taxon>
        <taxon>Russulaceae</taxon>
        <taxon>Multifurca</taxon>
    </lineage>
</organism>
<dbReference type="EMBL" id="WTXG01000004">
    <property type="protein sequence ID" value="KAI0306167.1"/>
    <property type="molecule type" value="Genomic_DNA"/>
</dbReference>
<evidence type="ECO:0000313" key="2">
    <source>
        <dbReference type="EMBL" id="KAI0306167.1"/>
    </source>
</evidence>
<dbReference type="Proteomes" id="UP001203297">
    <property type="component" value="Unassembled WGS sequence"/>
</dbReference>
<keyword evidence="1" id="KW-0732">Signal</keyword>
<dbReference type="InterPro" id="IPR036188">
    <property type="entry name" value="FAD/NAD-bd_sf"/>
</dbReference>
<accession>A0AAD4M9A7</accession>
<reference evidence="2" key="1">
    <citation type="journal article" date="2022" name="New Phytol.">
        <title>Evolutionary transition to the ectomycorrhizal habit in the genomes of a hyperdiverse lineage of mushroom-forming fungi.</title>
        <authorList>
            <person name="Looney B."/>
            <person name="Miyauchi S."/>
            <person name="Morin E."/>
            <person name="Drula E."/>
            <person name="Courty P.E."/>
            <person name="Kohler A."/>
            <person name="Kuo A."/>
            <person name="LaButti K."/>
            <person name="Pangilinan J."/>
            <person name="Lipzen A."/>
            <person name="Riley R."/>
            <person name="Andreopoulos W."/>
            <person name="He G."/>
            <person name="Johnson J."/>
            <person name="Nolan M."/>
            <person name="Tritt A."/>
            <person name="Barry K.W."/>
            <person name="Grigoriev I.V."/>
            <person name="Nagy L.G."/>
            <person name="Hibbett D."/>
            <person name="Henrissat B."/>
            <person name="Matheny P.B."/>
            <person name="Labbe J."/>
            <person name="Martin F.M."/>
        </authorList>
    </citation>
    <scope>NUCLEOTIDE SEQUENCE</scope>
    <source>
        <strain evidence="2">BPL690</strain>
    </source>
</reference>
<evidence type="ECO:0000256" key="1">
    <source>
        <dbReference type="SAM" id="SignalP"/>
    </source>
</evidence>
<evidence type="ECO:0000313" key="3">
    <source>
        <dbReference type="Proteomes" id="UP001203297"/>
    </source>
</evidence>
<comment type="caution">
    <text evidence="2">The sequence shown here is derived from an EMBL/GenBank/DDBJ whole genome shotgun (WGS) entry which is preliminary data.</text>
</comment>
<gene>
    <name evidence="2" type="ORF">B0F90DRAFT_1696709</name>
</gene>
<sequence>MTRRFRLLSNNSMRSLFNLTLTLSLLPFSFQHGQIPLDLGNTNSTLPNVPNKRIAIIGGGTAGIIMLKTLITDLPEEVTRNWEIVLFEQRDNIGGLW</sequence>
<proteinExistence type="predicted"/>
<dbReference type="Gene3D" id="3.50.50.60">
    <property type="entry name" value="FAD/NAD(P)-binding domain"/>
    <property type="match status" value="1"/>
</dbReference>
<name>A0AAD4M9A7_9AGAM</name>